<dbReference type="AlphaFoldDB" id="A0AAW1I5S1"/>
<accession>A0AAW1I5S1</accession>
<comment type="pathway">
    <text evidence="2">Amine and polyamine degradation; spermine degradation.</text>
</comment>
<keyword evidence="4" id="KW-0285">Flavoprotein</keyword>
<gene>
    <name evidence="8" type="ORF">RND81_10G226800</name>
</gene>
<dbReference type="Gene3D" id="3.90.660.10">
    <property type="match status" value="1"/>
</dbReference>
<evidence type="ECO:0000256" key="2">
    <source>
        <dbReference type="ARBA" id="ARBA00004723"/>
    </source>
</evidence>
<evidence type="ECO:0000256" key="3">
    <source>
        <dbReference type="ARBA" id="ARBA00005995"/>
    </source>
</evidence>
<evidence type="ECO:0000256" key="6">
    <source>
        <dbReference type="ARBA" id="ARBA00023002"/>
    </source>
</evidence>
<dbReference type="EMBL" id="JBDFQZ010000010">
    <property type="protein sequence ID" value="KAK9684705.1"/>
    <property type="molecule type" value="Genomic_DNA"/>
</dbReference>
<dbReference type="Gene3D" id="3.50.50.60">
    <property type="entry name" value="FAD/NAD(P)-binding domain"/>
    <property type="match status" value="1"/>
</dbReference>
<keyword evidence="5" id="KW-0274">FAD</keyword>
<comment type="caution">
    <text evidence="8">The sequence shown here is derived from an EMBL/GenBank/DDBJ whole genome shotgun (WGS) entry which is preliminary data.</text>
</comment>
<dbReference type="PANTHER" id="PTHR10742">
    <property type="entry name" value="FLAVIN MONOAMINE OXIDASE"/>
    <property type="match status" value="1"/>
</dbReference>
<evidence type="ECO:0000256" key="4">
    <source>
        <dbReference type="ARBA" id="ARBA00022630"/>
    </source>
</evidence>
<dbReference type="EMBL" id="JBDFQZ010000010">
    <property type="protein sequence ID" value="KAK9684706.1"/>
    <property type="molecule type" value="Genomic_DNA"/>
</dbReference>
<evidence type="ECO:0000256" key="5">
    <source>
        <dbReference type="ARBA" id="ARBA00022827"/>
    </source>
</evidence>
<evidence type="ECO:0000313" key="9">
    <source>
        <dbReference type="Proteomes" id="UP001443914"/>
    </source>
</evidence>
<comment type="cofactor">
    <cofactor evidence="1">
        <name>FAD</name>
        <dbReference type="ChEBI" id="CHEBI:57692"/>
    </cofactor>
</comment>
<dbReference type="SUPFAM" id="SSF54373">
    <property type="entry name" value="FAD-linked reductases, C-terminal domain"/>
    <property type="match status" value="1"/>
</dbReference>
<dbReference type="Proteomes" id="UP001443914">
    <property type="component" value="Unassembled WGS sequence"/>
</dbReference>
<dbReference type="InterPro" id="IPR002937">
    <property type="entry name" value="Amino_oxidase"/>
</dbReference>
<dbReference type="GO" id="GO:0046592">
    <property type="term" value="F:polyamine oxidase activity"/>
    <property type="evidence" value="ECO:0007669"/>
    <property type="project" value="UniProtKB-ARBA"/>
</dbReference>
<comment type="similarity">
    <text evidence="3">Belongs to the flavin monoamine oxidase family.</text>
</comment>
<keyword evidence="9" id="KW-1185">Reference proteome</keyword>
<keyword evidence="6" id="KW-0560">Oxidoreductase</keyword>
<protein>
    <recommendedName>
        <fullName evidence="7">Amine oxidase domain-containing protein</fullName>
    </recommendedName>
</protein>
<evidence type="ECO:0000259" key="7">
    <source>
        <dbReference type="Pfam" id="PF01593"/>
    </source>
</evidence>
<dbReference type="InterPro" id="IPR050281">
    <property type="entry name" value="Flavin_monoamine_oxidase"/>
</dbReference>
<dbReference type="PANTHER" id="PTHR10742:SF313">
    <property type="entry name" value="AMINE OXIDASE"/>
    <property type="match status" value="1"/>
</dbReference>
<name>A0AAW1I5S1_SAPOF</name>
<dbReference type="EMBL" id="JBDFQZ010000010">
    <property type="protein sequence ID" value="KAK9684704.1"/>
    <property type="molecule type" value="Genomic_DNA"/>
</dbReference>
<dbReference type="GO" id="GO:0006598">
    <property type="term" value="P:polyamine catabolic process"/>
    <property type="evidence" value="ECO:0007669"/>
    <property type="project" value="TreeGrafter"/>
</dbReference>
<dbReference type="SUPFAM" id="SSF51905">
    <property type="entry name" value="FAD/NAD(P)-binding domain"/>
    <property type="match status" value="1"/>
</dbReference>
<evidence type="ECO:0000256" key="1">
    <source>
        <dbReference type="ARBA" id="ARBA00001974"/>
    </source>
</evidence>
<organism evidence="8 9">
    <name type="scientific">Saponaria officinalis</name>
    <name type="common">Common soapwort</name>
    <name type="synonym">Lychnis saponaria</name>
    <dbReference type="NCBI Taxonomy" id="3572"/>
    <lineage>
        <taxon>Eukaryota</taxon>
        <taxon>Viridiplantae</taxon>
        <taxon>Streptophyta</taxon>
        <taxon>Embryophyta</taxon>
        <taxon>Tracheophyta</taxon>
        <taxon>Spermatophyta</taxon>
        <taxon>Magnoliopsida</taxon>
        <taxon>eudicotyledons</taxon>
        <taxon>Gunneridae</taxon>
        <taxon>Pentapetalae</taxon>
        <taxon>Caryophyllales</taxon>
        <taxon>Caryophyllaceae</taxon>
        <taxon>Caryophylleae</taxon>
        <taxon>Saponaria</taxon>
    </lineage>
</organism>
<dbReference type="EMBL" id="JBDFQZ010000010">
    <property type="protein sequence ID" value="KAK9684707.1"/>
    <property type="molecule type" value="Genomic_DNA"/>
</dbReference>
<proteinExistence type="inferred from homology"/>
<dbReference type="GO" id="GO:0050660">
    <property type="term" value="F:flavin adenine dinucleotide binding"/>
    <property type="evidence" value="ECO:0007669"/>
    <property type="project" value="UniProtKB-ARBA"/>
</dbReference>
<evidence type="ECO:0000313" key="8">
    <source>
        <dbReference type="EMBL" id="KAK9684707.1"/>
    </source>
</evidence>
<dbReference type="FunFam" id="3.90.660.10:FF:000012">
    <property type="entry name" value="Polyamine oxidase 1"/>
    <property type="match status" value="1"/>
</dbReference>
<reference evidence="8 9" key="1">
    <citation type="submission" date="2024-03" db="EMBL/GenBank/DDBJ databases">
        <title>WGS assembly of Saponaria officinalis var. Norfolk2.</title>
        <authorList>
            <person name="Jenkins J."/>
            <person name="Shu S."/>
            <person name="Grimwood J."/>
            <person name="Barry K."/>
            <person name="Goodstein D."/>
            <person name="Schmutz J."/>
            <person name="Leebens-Mack J."/>
            <person name="Osbourn A."/>
        </authorList>
    </citation>
    <scope>NUCLEOTIDE SEQUENCE [LARGE SCALE GENOMIC DNA]</scope>
    <source>
        <strain evidence="9">cv. Norfolk2</strain>
        <strain evidence="8">JIC</strain>
        <tissue evidence="8">Leaf</tissue>
    </source>
</reference>
<feature type="domain" description="Amine oxidase" evidence="7">
    <location>
        <begin position="1"/>
        <end position="396"/>
    </location>
</feature>
<sequence length="404" mass="46481">MGANWLHGEGGLMKNPLYEMSKKIHLKKYFSDFSNVSLNTYKQEGGKYSPKEVDGAFTKVEKTETFGEKVSKMLKADKNKNDDMSILSLERLYHTDPKTTLEKMVDFYTFDGEQAEAPRVTSLKHVIPMAESHDYGQNAYFVADDRGFESLVHLLAKQFLSYNSKGFVNDHRVKFNQVVREIKQSKSGVRVITEDGKQYDAKTVILSPSLGVLQSDLITFVPTLPMWKKRAISEFSIGIYTKIFLKFPTKFWPAGNGTEFFFYVHERRGYYAIWQHLENEYPGSNIMFVTVTDDESIRVEQQSDEKTKAEAMEVLRKMFGNHIPEATHIMVPKWKSDRFYQGCFTNWPVGYPQDRHDQLRAPFGRIYFTGEHTHPRLFGYADGAFFAGGDTAKQVINCLNKKTS</sequence>
<dbReference type="Pfam" id="PF01593">
    <property type="entry name" value="Amino_oxidase"/>
    <property type="match status" value="1"/>
</dbReference>
<dbReference type="InterPro" id="IPR036188">
    <property type="entry name" value="FAD/NAD-bd_sf"/>
</dbReference>